<dbReference type="KEGG" id="splu:LK06_009060"/>
<dbReference type="RefSeq" id="WP_043433133.1">
    <property type="nucleotide sequence ID" value="NZ_CP021080.1"/>
</dbReference>
<evidence type="ECO:0000313" key="2">
    <source>
        <dbReference type="Proteomes" id="UP000031501"/>
    </source>
</evidence>
<proteinExistence type="predicted"/>
<protein>
    <submittedName>
        <fullName evidence="1">Uncharacterized protein</fullName>
    </submittedName>
</protein>
<accession>A0A221NWH2</accession>
<dbReference type="AlphaFoldDB" id="A0A221NWH2"/>
<sequence length="247" mass="26789">MTSLTGPSIIDAQLSLATVRRARETDLAGLRRRLDDGLSQARTFRDPDLTDEANARRRAEMERAAREHAGTELDGIERTTNAAAEQIRAYAERISAPTTGTATEQLLAETRRGRAWDRTRALLDAGRSAADVIGSADVDTLRALRVELPSYLAARRAKPEGLDGRGWTEADPAPVLRTIDRALVDRLPKDQSAALRIRLDLDQAEPGLRETVAGLRRQADGSAGDGDGLRSAIAARFADQEAAQLDT</sequence>
<dbReference type="Proteomes" id="UP000031501">
    <property type="component" value="Chromosome"/>
</dbReference>
<evidence type="ECO:0000313" key="1">
    <source>
        <dbReference type="EMBL" id="ASN24353.1"/>
    </source>
</evidence>
<dbReference type="STRING" id="1355015.LK06_009060"/>
<dbReference type="OrthoDB" id="4316952at2"/>
<name>A0A221NWH2_9ACTN</name>
<dbReference type="EMBL" id="CP022433">
    <property type="protein sequence ID" value="ASN24353.1"/>
    <property type="molecule type" value="Genomic_DNA"/>
</dbReference>
<organism evidence="1 2">
    <name type="scientific">Streptomyces pluripotens</name>
    <dbReference type="NCBI Taxonomy" id="1355015"/>
    <lineage>
        <taxon>Bacteria</taxon>
        <taxon>Bacillati</taxon>
        <taxon>Actinomycetota</taxon>
        <taxon>Actinomycetes</taxon>
        <taxon>Kitasatosporales</taxon>
        <taxon>Streptomycetaceae</taxon>
        <taxon>Streptomyces</taxon>
    </lineage>
</organism>
<keyword evidence="2" id="KW-1185">Reference proteome</keyword>
<gene>
    <name evidence="1" type="ORF">LK07_10170</name>
</gene>
<reference evidence="1 2" key="1">
    <citation type="submission" date="2017-07" db="EMBL/GenBank/DDBJ databases">
        <title>Genome sequence of Streptomyces pluripotens MUSC 137T.</title>
        <authorList>
            <person name="Ser H.-L."/>
            <person name="Lee L.-H."/>
        </authorList>
    </citation>
    <scope>NUCLEOTIDE SEQUENCE [LARGE SCALE GENOMIC DNA]</scope>
    <source>
        <strain evidence="1 2">MUSC 137</strain>
    </source>
</reference>